<feature type="domain" description="Carbohydrate kinase PfkB" evidence="4">
    <location>
        <begin position="115"/>
        <end position="236"/>
    </location>
</feature>
<dbReference type="Proteomes" id="UP000011083">
    <property type="component" value="Unassembled WGS sequence"/>
</dbReference>
<gene>
    <name evidence="5" type="ORF">ACA1_211130</name>
</gene>
<comment type="similarity">
    <text evidence="1">Belongs to the carbohydrate kinase PfkB family.</text>
</comment>
<dbReference type="OrthoDB" id="204058at2759"/>
<keyword evidence="2" id="KW-0808">Transferase</keyword>
<keyword evidence="6" id="KW-1185">Reference proteome</keyword>
<dbReference type="SUPFAM" id="SSF53613">
    <property type="entry name" value="Ribokinase-like"/>
    <property type="match status" value="1"/>
</dbReference>
<dbReference type="STRING" id="1257118.L8GPQ1"/>
<name>L8GPQ1_ACACF</name>
<dbReference type="GO" id="GO:0016301">
    <property type="term" value="F:kinase activity"/>
    <property type="evidence" value="ECO:0007669"/>
    <property type="project" value="UniProtKB-KW"/>
</dbReference>
<dbReference type="RefSeq" id="XP_004337003.1">
    <property type="nucleotide sequence ID" value="XM_004336955.1"/>
</dbReference>
<protein>
    <submittedName>
        <fullName evidence="5">Kinase, pfkB superfamily protein</fullName>
    </submittedName>
</protein>
<dbReference type="PANTHER" id="PTHR43085">
    <property type="entry name" value="HEXOKINASE FAMILY MEMBER"/>
    <property type="match status" value="1"/>
</dbReference>
<dbReference type="KEGG" id="acan:ACA1_211130"/>
<reference evidence="5 6" key="1">
    <citation type="journal article" date="2013" name="Genome Biol.">
        <title>Genome of Acanthamoeba castellanii highlights extensive lateral gene transfer and early evolution of tyrosine kinase signaling.</title>
        <authorList>
            <person name="Clarke M."/>
            <person name="Lohan A.J."/>
            <person name="Liu B."/>
            <person name="Lagkouvardos I."/>
            <person name="Roy S."/>
            <person name="Zafar N."/>
            <person name="Bertelli C."/>
            <person name="Schilde C."/>
            <person name="Kianianmomeni A."/>
            <person name="Burglin T.R."/>
            <person name="Frech C."/>
            <person name="Turcotte B."/>
            <person name="Kopec K.O."/>
            <person name="Synnott J.M."/>
            <person name="Choo C."/>
            <person name="Paponov I."/>
            <person name="Finkler A."/>
            <person name="Soon Heng Tan C."/>
            <person name="Hutchins A.P."/>
            <person name="Weinmeier T."/>
            <person name="Rattei T."/>
            <person name="Chu J.S."/>
            <person name="Gimenez G."/>
            <person name="Irimia M."/>
            <person name="Rigden D.J."/>
            <person name="Fitzpatrick D.A."/>
            <person name="Lorenzo-Morales J."/>
            <person name="Bateman A."/>
            <person name="Chiu C.H."/>
            <person name="Tang P."/>
            <person name="Hegemann P."/>
            <person name="Fromm H."/>
            <person name="Raoult D."/>
            <person name="Greub G."/>
            <person name="Miranda-Saavedra D."/>
            <person name="Chen N."/>
            <person name="Nash P."/>
            <person name="Ginger M.L."/>
            <person name="Horn M."/>
            <person name="Schaap P."/>
            <person name="Caler L."/>
            <person name="Loftus B."/>
        </authorList>
    </citation>
    <scope>NUCLEOTIDE SEQUENCE [LARGE SCALE GENOMIC DNA]</scope>
    <source>
        <strain evidence="5 6">Neff</strain>
    </source>
</reference>
<dbReference type="InterPro" id="IPR029056">
    <property type="entry name" value="Ribokinase-like"/>
</dbReference>
<sequence>MSTSAALGLDNDRSSGQDGVVLFGAVGRDHFGHTLVSIANQQSAVDTTGVVVLESAPTAVCMCLSGKEDRAFVSTYGATAAVTFADLDLPLLRFLDLLRELRDRGITLSLDTGFDPANQWKDGIHDVIRLMDLFFPNETEAMAISGRGSVHEALEELTRDNDALVVITTGPQGAIAKRGRQVWTHAAFDVPIKDTTGAGDCFTGSFLAQYLQDRDVDKSLALASAAGALAVGREGVPPHPKRAELVSLAGSHALKALSAASDCS</sequence>
<dbReference type="Gene3D" id="3.40.1190.20">
    <property type="match status" value="1"/>
</dbReference>
<organism evidence="5 6">
    <name type="scientific">Acanthamoeba castellanii (strain ATCC 30010 / Neff)</name>
    <dbReference type="NCBI Taxonomy" id="1257118"/>
    <lineage>
        <taxon>Eukaryota</taxon>
        <taxon>Amoebozoa</taxon>
        <taxon>Discosea</taxon>
        <taxon>Longamoebia</taxon>
        <taxon>Centramoebida</taxon>
        <taxon>Acanthamoebidae</taxon>
        <taxon>Acanthamoeba</taxon>
    </lineage>
</organism>
<dbReference type="Pfam" id="PF00294">
    <property type="entry name" value="PfkB"/>
    <property type="match status" value="1"/>
</dbReference>
<proteinExistence type="inferred from homology"/>
<dbReference type="GeneID" id="14915823"/>
<dbReference type="VEuPathDB" id="AmoebaDB:ACA1_211130"/>
<dbReference type="InterPro" id="IPR011611">
    <property type="entry name" value="PfkB_dom"/>
</dbReference>
<dbReference type="EMBL" id="KB008036">
    <property type="protein sequence ID" value="ELR14990.1"/>
    <property type="molecule type" value="Genomic_DNA"/>
</dbReference>
<dbReference type="InterPro" id="IPR050306">
    <property type="entry name" value="PfkB_Carbo_kinase"/>
</dbReference>
<evidence type="ECO:0000259" key="4">
    <source>
        <dbReference type="Pfam" id="PF00294"/>
    </source>
</evidence>
<dbReference type="AlphaFoldDB" id="L8GPQ1"/>
<evidence type="ECO:0000256" key="2">
    <source>
        <dbReference type="ARBA" id="ARBA00022679"/>
    </source>
</evidence>
<dbReference type="PANTHER" id="PTHR43085:SF57">
    <property type="entry name" value="CARBOHYDRATE KINASE PFKB DOMAIN-CONTAINING PROTEIN"/>
    <property type="match status" value="1"/>
</dbReference>
<accession>L8GPQ1</accession>
<evidence type="ECO:0000313" key="6">
    <source>
        <dbReference type="Proteomes" id="UP000011083"/>
    </source>
</evidence>
<evidence type="ECO:0000313" key="5">
    <source>
        <dbReference type="EMBL" id="ELR14990.1"/>
    </source>
</evidence>
<keyword evidence="3 5" id="KW-0418">Kinase</keyword>
<evidence type="ECO:0000256" key="3">
    <source>
        <dbReference type="ARBA" id="ARBA00022777"/>
    </source>
</evidence>
<evidence type="ECO:0000256" key="1">
    <source>
        <dbReference type="ARBA" id="ARBA00010688"/>
    </source>
</evidence>